<dbReference type="GeneID" id="126890912"/>
<evidence type="ECO:0000313" key="3">
    <source>
        <dbReference type="Proteomes" id="UP001652700"/>
    </source>
</evidence>
<name>A0ABM5L0S0_DIAVI</name>
<accession>A0ABM5L0S0</accession>
<dbReference type="EnsemblMetazoa" id="XM_050660081.1">
    <property type="protein sequence ID" value="XP_050516038.1"/>
    <property type="gene ID" value="LOC126890912"/>
</dbReference>
<protein>
    <submittedName>
        <fullName evidence="2">Uncharacterized protein</fullName>
    </submittedName>
</protein>
<feature type="region of interest" description="Disordered" evidence="1">
    <location>
        <begin position="1"/>
        <end position="25"/>
    </location>
</feature>
<organism evidence="2 3">
    <name type="scientific">Diabrotica virgifera virgifera</name>
    <name type="common">western corn rootworm</name>
    <dbReference type="NCBI Taxonomy" id="50390"/>
    <lineage>
        <taxon>Eukaryota</taxon>
        <taxon>Metazoa</taxon>
        <taxon>Ecdysozoa</taxon>
        <taxon>Arthropoda</taxon>
        <taxon>Hexapoda</taxon>
        <taxon>Insecta</taxon>
        <taxon>Pterygota</taxon>
        <taxon>Neoptera</taxon>
        <taxon>Endopterygota</taxon>
        <taxon>Coleoptera</taxon>
        <taxon>Polyphaga</taxon>
        <taxon>Cucujiformia</taxon>
        <taxon>Chrysomeloidea</taxon>
        <taxon>Chrysomelidae</taxon>
        <taxon>Galerucinae</taxon>
        <taxon>Diabroticina</taxon>
        <taxon>Diabroticites</taxon>
        <taxon>Diabrotica</taxon>
    </lineage>
</organism>
<dbReference type="RefSeq" id="XP_050516038.1">
    <property type="nucleotide sequence ID" value="XM_050660081.1"/>
</dbReference>
<proteinExistence type="predicted"/>
<sequence length="385" mass="43732">MAEPLSILANGDNTEPGVLDEAAGGGVNTEEDSVVILNLTLDELNNSTRQDLLEAGSETDVDLDTNKIKSFTGKTVIPIFLYFDDYGINNPLGSHSTSILAGYYSFPTVPQYLLSRLQFIFNCAFLKTNDYKQFGNDVSFHHIIEELTFLEKEGIVINTPDQSIRVYFILGAVLGDNLGLNTIMGFTKSFNSNSFCRVCKRTKLETKRDCIQFDDSLRNENNYAMDLKKLEFEVTGLREDCVFNRIPSFHVLENFIFDAMHDLFEGVCHYDICNILLSLIKENIITLEVLNSRKNLFQYGETEVGYISSSTIDISRLNSNKLKMSARECWTFIHFLPLMLGDLVPKCNRSWKLLCLLLEMLDKILLPEFNAEDINALTTLIRQHN</sequence>
<keyword evidence="3" id="KW-1185">Reference proteome</keyword>
<dbReference type="Proteomes" id="UP001652700">
    <property type="component" value="Unplaced"/>
</dbReference>
<evidence type="ECO:0000256" key="1">
    <source>
        <dbReference type="SAM" id="MobiDB-lite"/>
    </source>
</evidence>
<evidence type="ECO:0000313" key="2">
    <source>
        <dbReference type="EnsemblMetazoa" id="XP_050516038.1"/>
    </source>
</evidence>
<reference evidence="2" key="1">
    <citation type="submission" date="2025-05" db="UniProtKB">
        <authorList>
            <consortium name="EnsemblMetazoa"/>
        </authorList>
    </citation>
    <scope>IDENTIFICATION</scope>
</reference>